<dbReference type="Pfam" id="PF00892">
    <property type="entry name" value="EamA"/>
    <property type="match status" value="2"/>
</dbReference>
<organism evidence="3 4">
    <name type="scientific">Roseicella aquatilis</name>
    <dbReference type="NCBI Taxonomy" id="2527868"/>
    <lineage>
        <taxon>Bacteria</taxon>
        <taxon>Pseudomonadati</taxon>
        <taxon>Pseudomonadota</taxon>
        <taxon>Alphaproteobacteria</taxon>
        <taxon>Acetobacterales</taxon>
        <taxon>Roseomonadaceae</taxon>
        <taxon>Roseicella</taxon>
    </lineage>
</organism>
<name>A0A4R4D677_9PROT</name>
<keyword evidence="1" id="KW-0812">Transmembrane</keyword>
<dbReference type="Proteomes" id="UP000295023">
    <property type="component" value="Unassembled WGS sequence"/>
</dbReference>
<accession>A0A4R4D677</accession>
<dbReference type="RefSeq" id="WP_132295035.1">
    <property type="nucleotide sequence ID" value="NZ_SKBM01000029.1"/>
</dbReference>
<comment type="caution">
    <text evidence="3">The sequence shown here is derived from an EMBL/GenBank/DDBJ whole genome shotgun (WGS) entry which is preliminary data.</text>
</comment>
<evidence type="ECO:0000259" key="2">
    <source>
        <dbReference type="Pfam" id="PF00892"/>
    </source>
</evidence>
<feature type="transmembrane region" description="Helical" evidence="1">
    <location>
        <begin position="160"/>
        <end position="179"/>
    </location>
</feature>
<feature type="transmembrane region" description="Helical" evidence="1">
    <location>
        <begin position="191"/>
        <end position="213"/>
    </location>
</feature>
<feature type="transmembrane region" description="Helical" evidence="1">
    <location>
        <begin position="136"/>
        <end position="154"/>
    </location>
</feature>
<keyword evidence="1" id="KW-0472">Membrane</keyword>
<keyword evidence="1" id="KW-1133">Transmembrane helix</keyword>
<dbReference type="SUPFAM" id="SSF103481">
    <property type="entry name" value="Multidrug resistance efflux transporter EmrE"/>
    <property type="match status" value="2"/>
</dbReference>
<dbReference type="InterPro" id="IPR000620">
    <property type="entry name" value="EamA_dom"/>
</dbReference>
<feature type="transmembrane region" description="Helical" evidence="1">
    <location>
        <begin position="81"/>
        <end position="98"/>
    </location>
</feature>
<feature type="transmembrane region" description="Helical" evidence="1">
    <location>
        <begin position="257"/>
        <end position="276"/>
    </location>
</feature>
<dbReference type="PANTHER" id="PTHR22911:SF103">
    <property type="entry name" value="BLR2811 PROTEIN"/>
    <property type="match status" value="1"/>
</dbReference>
<sequence length="316" mass="33433">MRDTPGPSTAPLAVPTGEDAVRGLAIVALGYAVIAVADATVKWVLPEIGPAAAMIWRGLLGGLVVLLLSRGRALRAVNRRLLAIRSLLAACVSAAWYLAWSLGVTLADSYAVAAAAPLLMTLLAIPLLGETVGWRRWSSTAVGFAGVLFMLQPGGELWRWESVLLLVATAVMALTRIWTRLLTRTDTPDSMAFWVLAAQAPVGLLLLAWPAMWPPGGPPPLLPPAWALATLAGFAALNAVAQILFGRGFGLASVSAIAPFEYTPLLWGIGLGYLIWGEVPAWTTLGGAAVVIAAGLYNVHRERVRRAQERAARGLR</sequence>
<dbReference type="EMBL" id="SKBM01000029">
    <property type="protein sequence ID" value="TCZ55111.1"/>
    <property type="molecule type" value="Genomic_DNA"/>
</dbReference>
<feature type="transmembrane region" description="Helical" evidence="1">
    <location>
        <begin position="21"/>
        <end position="45"/>
    </location>
</feature>
<gene>
    <name evidence="3" type="ORF">EXY23_22405</name>
</gene>
<feature type="transmembrane region" description="Helical" evidence="1">
    <location>
        <begin position="282"/>
        <end position="300"/>
    </location>
</feature>
<feature type="transmembrane region" description="Helical" evidence="1">
    <location>
        <begin position="110"/>
        <end position="129"/>
    </location>
</feature>
<feature type="transmembrane region" description="Helical" evidence="1">
    <location>
        <begin position="225"/>
        <end position="245"/>
    </location>
</feature>
<dbReference type="PANTHER" id="PTHR22911">
    <property type="entry name" value="ACYL-MALONYL CONDENSING ENZYME-RELATED"/>
    <property type="match status" value="1"/>
</dbReference>
<evidence type="ECO:0000313" key="4">
    <source>
        <dbReference type="Proteomes" id="UP000295023"/>
    </source>
</evidence>
<proteinExistence type="predicted"/>
<dbReference type="OrthoDB" id="9812899at2"/>
<evidence type="ECO:0000313" key="3">
    <source>
        <dbReference type="EMBL" id="TCZ55111.1"/>
    </source>
</evidence>
<feature type="domain" description="EamA" evidence="2">
    <location>
        <begin position="23"/>
        <end position="151"/>
    </location>
</feature>
<dbReference type="InterPro" id="IPR037185">
    <property type="entry name" value="EmrE-like"/>
</dbReference>
<feature type="transmembrane region" description="Helical" evidence="1">
    <location>
        <begin position="51"/>
        <end position="69"/>
    </location>
</feature>
<feature type="domain" description="EamA" evidence="2">
    <location>
        <begin position="162"/>
        <end position="294"/>
    </location>
</feature>
<reference evidence="3 4" key="1">
    <citation type="submission" date="2019-03" db="EMBL/GenBank/DDBJ databases">
        <title>Paracraurococcus aquatilis NE82 genome sequence.</title>
        <authorList>
            <person name="Zhao Y."/>
            <person name="Du Z."/>
        </authorList>
    </citation>
    <scope>NUCLEOTIDE SEQUENCE [LARGE SCALE GENOMIC DNA]</scope>
    <source>
        <strain evidence="3 4">NE82</strain>
    </source>
</reference>
<evidence type="ECO:0000256" key="1">
    <source>
        <dbReference type="SAM" id="Phobius"/>
    </source>
</evidence>
<dbReference type="GO" id="GO:0016020">
    <property type="term" value="C:membrane"/>
    <property type="evidence" value="ECO:0007669"/>
    <property type="project" value="InterPro"/>
</dbReference>
<keyword evidence="4" id="KW-1185">Reference proteome</keyword>
<protein>
    <submittedName>
        <fullName evidence="3">DMT family transporter</fullName>
    </submittedName>
</protein>
<dbReference type="AlphaFoldDB" id="A0A4R4D677"/>